<name>A0A392V435_9FABA</name>
<organism evidence="1 2">
    <name type="scientific">Trifolium medium</name>
    <dbReference type="NCBI Taxonomy" id="97028"/>
    <lineage>
        <taxon>Eukaryota</taxon>
        <taxon>Viridiplantae</taxon>
        <taxon>Streptophyta</taxon>
        <taxon>Embryophyta</taxon>
        <taxon>Tracheophyta</taxon>
        <taxon>Spermatophyta</taxon>
        <taxon>Magnoliopsida</taxon>
        <taxon>eudicotyledons</taxon>
        <taxon>Gunneridae</taxon>
        <taxon>Pentapetalae</taxon>
        <taxon>rosids</taxon>
        <taxon>fabids</taxon>
        <taxon>Fabales</taxon>
        <taxon>Fabaceae</taxon>
        <taxon>Papilionoideae</taxon>
        <taxon>50 kb inversion clade</taxon>
        <taxon>NPAAA clade</taxon>
        <taxon>Hologalegina</taxon>
        <taxon>IRL clade</taxon>
        <taxon>Trifolieae</taxon>
        <taxon>Trifolium</taxon>
    </lineage>
</organism>
<accession>A0A392V435</accession>
<proteinExistence type="predicted"/>
<protein>
    <submittedName>
        <fullName evidence="1">Uncharacterized protein</fullName>
    </submittedName>
</protein>
<evidence type="ECO:0000313" key="1">
    <source>
        <dbReference type="EMBL" id="MCI82917.1"/>
    </source>
</evidence>
<dbReference type="Proteomes" id="UP000265520">
    <property type="component" value="Unassembled WGS sequence"/>
</dbReference>
<dbReference type="EMBL" id="LXQA011054641">
    <property type="protein sequence ID" value="MCI82917.1"/>
    <property type="molecule type" value="Genomic_DNA"/>
</dbReference>
<keyword evidence="2" id="KW-1185">Reference proteome</keyword>
<reference evidence="1 2" key="1">
    <citation type="journal article" date="2018" name="Front. Plant Sci.">
        <title>Red Clover (Trifolium pratense) and Zigzag Clover (T. medium) - A Picture of Genomic Similarities and Differences.</title>
        <authorList>
            <person name="Dluhosova J."/>
            <person name="Istvanek J."/>
            <person name="Nedelnik J."/>
            <person name="Repkova J."/>
        </authorList>
    </citation>
    <scope>NUCLEOTIDE SEQUENCE [LARGE SCALE GENOMIC DNA]</scope>
    <source>
        <strain evidence="2">cv. 10/8</strain>
        <tissue evidence="1">Leaf</tissue>
    </source>
</reference>
<comment type="caution">
    <text evidence="1">The sequence shown here is derived from an EMBL/GenBank/DDBJ whole genome shotgun (WGS) entry which is preliminary data.</text>
</comment>
<sequence>MSEFCAGVMSSARCARDSCALRWLADQGWEKPLADARRVG</sequence>
<evidence type="ECO:0000313" key="2">
    <source>
        <dbReference type="Proteomes" id="UP000265520"/>
    </source>
</evidence>
<feature type="non-terminal residue" evidence="1">
    <location>
        <position position="40"/>
    </location>
</feature>
<dbReference type="AlphaFoldDB" id="A0A392V435"/>